<reference evidence="3 4" key="1">
    <citation type="journal article" date="2015" name="Fungal Genet. Biol.">
        <title>Evolution of novel wood decay mechanisms in Agaricales revealed by the genome sequences of Fistulina hepatica and Cylindrobasidium torrendii.</title>
        <authorList>
            <person name="Floudas D."/>
            <person name="Held B.W."/>
            <person name="Riley R."/>
            <person name="Nagy L.G."/>
            <person name="Koehler G."/>
            <person name="Ransdell A.S."/>
            <person name="Younus H."/>
            <person name="Chow J."/>
            <person name="Chiniquy J."/>
            <person name="Lipzen A."/>
            <person name="Tritt A."/>
            <person name="Sun H."/>
            <person name="Haridas S."/>
            <person name="LaButti K."/>
            <person name="Ohm R.A."/>
            <person name="Kues U."/>
            <person name="Blanchette R.A."/>
            <person name="Grigoriev I.V."/>
            <person name="Minto R.E."/>
            <person name="Hibbett D.S."/>
        </authorList>
    </citation>
    <scope>NUCLEOTIDE SEQUENCE [LARGE SCALE GENOMIC DNA]</scope>
    <source>
        <strain evidence="3 4">FP15055 ss-10</strain>
    </source>
</reference>
<feature type="compositionally biased region" description="Basic and acidic residues" evidence="1">
    <location>
        <begin position="89"/>
        <end position="101"/>
    </location>
</feature>
<feature type="region of interest" description="Disordered" evidence="1">
    <location>
        <begin position="45"/>
        <end position="231"/>
    </location>
</feature>
<evidence type="ECO:0000313" key="3">
    <source>
        <dbReference type="EMBL" id="KIY61668.1"/>
    </source>
</evidence>
<accession>A0A0D7ATG9</accession>
<evidence type="ECO:0000313" key="4">
    <source>
        <dbReference type="Proteomes" id="UP000054007"/>
    </source>
</evidence>
<evidence type="ECO:0000256" key="1">
    <source>
        <dbReference type="SAM" id="MobiDB-lite"/>
    </source>
</evidence>
<dbReference type="InterPro" id="IPR045341">
    <property type="entry name" value="DUF6532"/>
</dbReference>
<feature type="domain" description="DUF6532" evidence="2">
    <location>
        <begin position="332"/>
        <end position="493"/>
    </location>
</feature>
<feature type="compositionally biased region" description="Low complexity" evidence="1">
    <location>
        <begin position="177"/>
        <end position="186"/>
    </location>
</feature>
<feature type="compositionally biased region" description="Acidic residues" evidence="1">
    <location>
        <begin position="108"/>
        <end position="126"/>
    </location>
</feature>
<dbReference type="AlphaFoldDB" id="A0A0D7ATG9"/>
<dbReference type="Pfam" id="PF20149">
    <property type="entry name" value="DUF6532"/>
    <property type="match status" value="1"/>
</dbReference>
<name>A0A0D7ATG9_9AGAR</name>
<keyword evidence="4" id="KW-1185">Reference proteome</keyword>
<sequence length="578" mass="63873">MVDLPVPGVYSLHSSVQSSLPEGPELTYLYITLGRQLLPWPYTMPRPKTTKKTTARSKPAAAAASKTPTTAATKAPSTTATKTKVLTDAQRRVQEAEESRRLAAKIQEEEEDDDDDDDEQDDDDGEAGTRKAADDSEEEQSEPENWGTAPGIGSLDVAPKVTTFADSEPEGPPPTSPSRGADSPSSDDADAMKEVDVTTATPVSPIRRKKKRVAPDGSPLQGKGKKRARPIVPAPAAEVIDIASSDADVPPLPPPILKGRAKKATVKIQTSDFSQLVNEVVVGYKQSVRASSVLDGAWSTKNKHERPGHYRPIFDKFFASSFPREGLKAVHEELVKDPEMYKKAVKNAFYTNSDVLRENFVNKGRGIIKRYLVPPTPHNDDLCAERVSHYRLTRAFLCGEVNPETLEFNKDTMWEADWLSEMLRNLLFDSKGELDAYLVYRIHENGGMTIPMYAIMSTSVYHCFGEWDRGTHQRKSFSDEYHTHYLKEIKDLTDTSNSVPGWFEELKHATFAEACRQANMQHEIGARDAQKASNIDVDALALRTAKKKAARLGISLEELERQQQQEASSSSAPSTGSV</sequence>
<proteinExistence type="predicted"/>
<evidence type="ECO:0000259" key="2">
    <source>
        <dbReference type="Pfam" id="PF20149"/>
    </source>
</evidence>
<protein>
    <recommendedName>
        <fullName evidence="2">DUF6532 domain-containing protein</fullName>
    </recommendedName>
</protein>
<dbReference type="EMBL" id="KN880895">
    <property type="protein sequence ID" value="KIY61668.1"/>
    <property type="molecule type" value="Genomic_DNA"/>
</dbReference>
<feature type="compositionally biased region" description="Low complexity" evidence="1">
    <location>
        <begin position="56"/>
        <end position="84"/>
    </location>
</feature>
<gene>
    <name evidence="3" type="ORF">CYLTODRAFT_495140</name>
</gene>
<dbReference type="Proteomes" id="UP000054007">
    <property type="component" value="Unassembled WGS sequence"/>
</dbReference>
<organism evidence="3 4">
    <name type="scientific">Cylindrobasidium torrendii FP15055 ss-10</name>
    <dbReference type="NCBI Taxonomy" id="1314674"/>
    <lineage>
        <taxon>Eukaryota</taxon>
        <taxon>Fungi</taxon>
        <taxon>Dikarya</taxon>
        <taxon>Basidiomycota</taxon>
        <taxon>Agaricomycotina</taxon>
        <taxon>Agaricomycetes</taxon>
        <taxon>Agaricomycetidae</taxon>
        <taxon>Agaricales</taxon>
        <taxon>Marasmiineae</taxon>
        <taxon>Physalacriaceae</taxon>
        <taxon>Cylindrobasidium</taxon>
    </lineage>
</organism>